<dbReference type="SUPFAM" id="SSF48445">
    <property type="entry name" value="14-3-3 protein"/>
    <property type="match status" value="1"/>
</dbReference>
<accession>A0ABD3AKE4</accession>
<sequence>MRVMYSRFVPPLPPNDVGMVPYVGEVRLWGFLVDTCGYMHHQHRNSTAGFVSLKDTFITHARSEIIGFRTDGTVDGQPGSRLHHCLRTNGGGAQPAFGGVQGSRKNETLVFYLKIKGDYHRYLAEFRVGDESKEAAADTMNAYKAAQGPLPQFHNGV</sequence>
<evidence type="ECO:0000313" key="4">
    <source>
        <dbReference type="Proteomes" id="UP001630127"/>
    </source>
</evidence>
<dbReference type="InterPro" id="IPR023410">
    <property type="entry name" value="14-3-3_domain"/>
</dbReference>
<dbReference type="AlphaFoldDB" id="A0ABD3AKE4"/>
<proteinExistence type="inferred from homology"/>
<comment type="similarity">
    <text evidence="1">Belongs to the 14-3-3 family.</text>
</comment>
<feature type="domain" description="14-3-3" evidence="2">
    <location>
        <begin position="104"/>
        <end position="147"/>
    </location>
</feature>
<comment type="caution">
    <text evidence="3">The sequence shown here is derived from an EMBL/GenBank/DDBJ whole genome shotgun (WGS) entry which is preliminary data.</text>
</comment>
<dbReference type="InterPro" id="IPR036815">
    <property type="entry name" value="14-3-3_dom_sf"/>
</dbReference>
<evidence type="ECO:0000259" key="2">
    <source>
        <dbReference type="Pfam" id="PF00244"/>
    </source>
</evidence>
<dbReference type="Proteomes" id="UP001630127">
    <property type="component" value="Unassembled WGS sequence"/>
</dbReference>
<name>A0ABD3AKE4_9GENT</name>
<dbReference type="Pfam" id="PF00244">
    <property type="entry name" value="14-3-3"/>
    <property type="match status" value="1"/>
</dbReference>
<organism evidence="3 4">
    <name type="scientific">Cinchona calisaya</name>
    <dbReference type="NCBI Taxonomy" id="153742"/>
    <lineage>
        <taxon>Eukaryota</taxon>
        <taxon>Viridiplantae</taxon>
        <taxon>Streptophyta</taxon>
        <taxon>Embryophyta</taxon>
        <taxon>Tracheophyta</taxon>
        <taxon>Spermatophyta</taxon>
        <taxon>Magnoliopsida</taxon>
        <taxon>eudicotyledons</taxon>
        <taxon>Gunneridae</taxon>
        <taxon>Pentapetalae</taxon>
        <taxon>asterids</taxon>
        <taxon>lamiids</taxon>
        <taxon>Gentianales</taxon>
        <taxon>Rubiaceae</taxon>
        <taxon>Cinchonoideae</taxon>
        <taxon>Cinchoneae</taxon>
        <taxon>Cinchona</taxon>
    </lineage>
</organism>
<dbReference type="PANTHER" id="PTHR18860">
    <property type="entry name" value="14-3-3 PROTEIN"/>
    <property type="match status" value="1"/>
</dbReference>
<evidence type="ECO:0000313" key="3">
    <source>
        <dbReference type="EMBL" id="KAL3531574.1"/>
    </source>
</evidence>
<protein>
    <recommendedName>
        <fullName evidence="2">14-3-3 domain-containing protein</fullName>
    </recommendedName>
</protein>
<dbReference type="Gene3D" id="1.20.190.20">
    <property type="entry name" value="14-3-3 domain"/>
    <property type="match status" value="1"/>
</dbReference>
<keyword evidence="4" id="KW-1185">Reference proteome</keyword>
<gene>
    <name evidence="3" type="ORF">ACH5RR_010896</name>
</gene>
<evidence type="ECO:0000256" key="1">
    <source>
        <dbReference type="ARBA" id="ARBA00006141"/>
    </source>
</evidence>
<reference evidence="3 4" key="1">
    <citation type="submission" date="2024-11" db="EMBL/GenBank/DDBJ databases">
        <title>A near-complete genome assembly of Cinchona calisaya.</title>
        <authorList>
            <person name="Lian D.C."/>
            <person name="Zhao X.W."/>
            <person name="Wei L."/>
        </authorList>
    </citation>
    <scope>NUCLEOTIDE SEQUENCE [LARGE SCALE GENOMIC DNA]</scope>
    <source>
        <tissue evidence="3">Nenye</tissue>
    </source>
</reference>
<dbReference type="InterPro" id="IPR000308">
    <property type="entry name" value="14-3-3"/>
</dbReference>
<dbReference type="EMBL" id="JBJUIK010000004">
    <property type="protein sequence ID" value="KAL3531574.1"/>
    <property type="molecule type" value="Genomic_DNA"/>
</dbReference>